<dbReference type="GeneID" id="111127620"/>
<keyword evidence="3" id="KW-1185">Reference proteome</keyword>
<gene>
    <name evidence="4" type="primary">LOC111127620</name>
</gene>
<evidence type="ECO:0000313" key="4">
    <source>
        <dbReference type="RefSeq" id="XP_022328591.1"/>
    </source>
</evidence>
<dbReference type="Proteomes" id="UP000694844">
    <property type="component" value="Chromosome 1"/>
</dbReference>
<reference evidence="4" key="2">
    <citation type="submission" date="2025-08" db="UniProtKB">
        <authorList>
            <consortium name="RefSeq"/>
        </authorList>
    </citation>
    <scope>IDENTIFICATION</scope>
    <source>
        <tissue evidence="4">Whole sample</tissue>
    </source>
</reference>
<evidence type="ECO:0000313" key="3">
    <source>
        <dbReference type="Proteomes" id="UP000694844"/>
    </source>
</evidence>
<evidence type="ECO:0000256" key="1">
    <source>
        <dbReference type="SAM" id="SignalP"/>
    </source>
</evidence>
<dbReference type="InterPro" id="IPR031941">
    <property type="entry name" value="DUF4773"/>
</dbReference>
<feature type="chain" id="PRO_5034340284" evidence="1">
    <location>
        <begin position="36"/>
        <end position="231"/>
    </location>
</feature>
<feature type="domain" description="DUF4773" evidence="2">
    <location>
        <begin position="58"/>
        <end position="171"/>
    </location>
</feature>
<dbReference type="PANTHER" id="PTHR36299:SF2">
    <property type="entry name" value="DUF4773 DOMAIN-CONTAINING PROTEIN"/>
    <property type="match status" value="1"/>
</dbReference>
<reference evidence="3" key="1">
    <citation type="submission" date="2024-06" db="UniProtKB">
        <authorList>
            <consortium name="RefSeq"/>
        </authorList>
    </citation>
    <scope>NUCLEOTIDE SEQUENCE [LARGE SCALE GENOMIC DNA]</scope>
</reference>
<organism evidence="3 4">
    <name type="scientific">Crassostrea virginica</name>
    <name type="common">Eastern oyster</name>
    <dbReference type="NCBI Taxonomy" id="6565"/>
    <lineage>
        <taxon>Eukaryota</taxon>
        <taxon>Metazoa</taxon>
        <taxon>Spiralia</taxon>
        <taxon>Lophotrochozoa</taxon>
        <taxon>Mollusca</taxon>
        <taxon>Bivalvia</taxon>
        <taxon>Autobranchia</taxon>
        <taxon>Pteriomorphia</taxon>
        <taxon>Ostreida</taxon>
        <taxon>Ostreoidea</taxon>
        <taxon>Ostreidae</taxon>
        <taxon>Crassostrea</taxon>
    </lineage>
</organism>
<proteinExistence type="predicted"/>
<dbReference type="OrthoDB" id="5952164at2759"/>
<feature type="signal peptide" evidence="1">
    <location>
        <begin position="1"/>
        <end position="35"/>
    </location>
</feature>
<sequence length="231" mass="25549">MLRYKHCSGHRSLRMQGIFTVLFLSLTVTCDKVSSSSVPSIRVFDVKPQNVEVEPNGCSCVGYNCGCCQHLEVDLIKLNDTVCINVTYLDQDYGMELTLSVDGHVYINASFSARNPPPLCAALPWLKDVASLCVQFYNLNVTSSSFSGCLRVVAKLKYVTVEKINIGCFKIPPSSKLRAQTESLSSPSFTARTVVGALENGVSLDGSINDEGWEYKWSVLQKYLVRVGDRR</sequence>
<keyword evidence="1" id="KW-0732">Signal</keyword>
<name>A0A8B8DNL4_CRAVI</name>
<evidence type="ECO:0000259" key="2">
    <source>
        <dbReference type="Pfam" id="PF15998"/>
    </source>
</evidence>
<dbReference type="KEGG" id="cvn:111127620"/>
<accession>A0A8B8DNL4</accession>
<dbReference type="AlphaFoldDB" id="A0A8B8DNL4"/>
<dbReference type="RefSeq" id="XP_022328591.1">
    <property type="nucleotide sequence ID" value="XM_022472883.1"/>
</dbReference>
<dbReference type="PANTHER" id="PTHR36299">
    <property type="entry name" value="AGAP008005-PA"/>
    <property type="match status" value="1"/>
</dbReference>
<protein>
    <submittedName>
        <fullName evidence="4">Uncharacterized protein LOC111127620</fullName>
    </submittedName>
</protein>
<dbReference type="Pfam" id="PF15998">
    <property type="entry name" value="DUF4773"/>
    <property type="match status" value="1"/>
</dbReference>